<reference evidence="4 5" key="1">
    <citation type="submission" date="2011-07" db="EMBL/GenBank/DDBJ databases">
        <authorList>
            <person name="Coyne R."/>
            <person name="Brami D."/>
            <person name="Johnson J."/>
            <person name="Hostetler J."/>
            <person name="Hannick L."/>
            <person name="Clark T."/>
            <person name="Cassidy-Hanley D."/>
            <person name="Inman J."/>
        </authorList>
    </citation>
    <scope>NUCLEOTIDE SEQUENCE [LARGE SCALE GENOMIC DNA]</scope>
    <source>
        <strain evidence="4 5">G5</strain>
    </source>
</reference>
<evidence type="ECO:0000259" key="3">
    <source>
        <dbReference type="Pfam" id="PF24798"/>
    </source>
</evidence>
<dbReference type="OMA" id="FRIQCCL"/>
<feature type="domain" description="CFAP74 fourth Ig-like" evidence="3">
    <location>
        <begin position="321"/>
        <end position="388"/>
    </location>
</feature>
<evidence type="ECO:0000259" key="2">
    <source>
        <dbReference type="Pfam" id="PF24778"/>
    </source>
</evidence>
<dbReference type="EMBL" id="GL983518">
    <property type="protein sequence ID" value="EGR33038.1"/>
    <property type="molecule type" value="Genomic_DNA"/>
</dbReference>
<dbReference type="Pfam" id="PF24771">
    <property type="entry name" value="Ig_CFAP74_1st"/>
    <property type="match status" value="1"/>
</dbReference>
<evidence type="ECO:0000313" key="5">
    <source>
        <dbReference type="Proteomes" id="UP000008983"/>
    </source>
</evidence>
<evidence type="ECO:0008006" key="6">
    <source>
        <dbReference type="Google" id="ProtNLM"/>
    </source>
</evidence>
<dbReference type="Gene3D" id="2.60.40.10">
    <property type="entry name" value="Immunoglobulins"/>
    <property type="match status" value="3"/>
</dbReference>
<dbReference type="STRING" id="857967.G0QP23"/>
<dbReference type="OrthoDB" id="545169at2759"/>
<dbReference type="InterPro" id="IPR013783">
    <property type="entry name" value="Ig-like_fold"/>
</dbReference>
<dbReference type="Pfam" id="PF24778">
    <property type="entry name" value="Ig-CFAP74_3rd"/>
    <property type="match status" value="1"/>
</dbReference>
<dbReference type="InParanoid" id="G0QP23"/>
<feature type="domain" description="CFAP74 third Ig-like" evidence="2">
    <location>
        <begin position="202"/>
        <end position="314"/>
    </location>
</feature>
<feature type="region of interest" description="Disordered" evidence="1">
    <location>
        <begin position="531"/>
        <end position="590"/>
    </location>
</feature>
<dbReference type="Pfam" id="PF24798">
    <property type="entry name" value="Ig-CFAP74_4th"/>
    <property type="match status" value="1"/>
</dbReference>
<dbReference type="eggNOG" id="ENOG502QPUP">
    <property type="taxonomic scope" value="Eukaryota"/>
</dbReference>
<protein>
    <recommendedName>
        <fullName evidence="6">MSP domain-containing protein</fullName>
    </recommendedName>
</protein>
<evidence type="ECO:0000313" key="4">
    <source>
        <dbReference type="EMBL" id="EGR33038.1"/>
    </source>
</evidence>
<accession>G0QP23</accession>
<feature type="region of interest" description="Disordered" evidence="1">
    <location>
        <begin position="946"/>
        <end position="965"/>
    </location>
</feature>
<dbReference type="PANTHER" id="PTHR22538">
    <property type="entry name" value="CILIA- AND FLAGELLA-ASSOCIATED PROTEIN 74"/>
    <property type="match status" value="1"/>
</dbReference>
<gene>
    <name evidence="4" type="ORF">IMG5_063240</name>
</gene>
<dbReference type="Proteomes" id="UP000008983">
    <property type="component" value="Unassembled WGS sequence"/>
</dbReference>
<dbReference type="AlphaFoldDB" id="G0QP23"/>
<dbReference type="PANTHER" id="PTHR22538:SF0">
    <property type="entry name" value="CILIA- AND FLAGELLA-ASSOCIATED PROTEIN 74"/>
    <property type="match status" value="1"/>
</dbReference>
<proteinExistence type="predicted"/>
<name>G0QP23_ICHMU</name>
<organism evidence="4 5">
    <name type="scientific">Ichthyophthirius multifiliis</name>
    <name type="common">White spot disease agent</name>
    <name type="synonym">Ich</name>
    <dbReference type="NCBI Taxonomy" id="5932"/>
    <lineage>
        <taxon>Eukaryota</taxon>
        <taxon>Sar</taxon>
        <taxon>Alveolata</taxon>
        <taxon>Ciliophora</taxon>
        <taxon>Intramacronucleata</taxon>
        <taxon>Oligohymenophorea</taxon>
        <taxon>Hymenostomatida</taxon>
        <taxon>Ophryoglenina</taxon>
        <taxon>Ichthyophthirius</taxon>
    </lineage>
</organism>
<evidence type="ECO:0000256" key="1">
    <source>
        <dbReference type="SAM" id="MobiDB-lite"/>
    </source>
</evidence>
<feature type="compositionally biased region" description="Basic and acidic residues" evidence="1">
    <location>
        <begin position="531"/>
        <end position="541"/>
    </location>
</feature>
<dbReference type="InterPro" id="IPR056307">
    <property type="entry name" value="Ig-CFAP74_3rd"/>
</dbReference>
<sequence length="1084" mass="124939">MYKPPGRISAGMSCPITIRFTAQTIDDIDDVFPILTETGPVNIPLICTSKKAICECINPIIDFEKVIFGEDCTKTLTIINRGALQTEISIKSAKGLDILSKTEVASQMVNQVKNEQQSEQEEKVRIDQQQDLYQQNLIQSLSQLKFSKVYKIKGYSELHIPIKYLPNQIGTFDLPLMLYFENYLHSPPINIIIKGECIQVPIYVEKPIYDFEICLLNHIYREKIIFYNRSQNAMKTQIVAPKETKQFFQFNPLLGYIQGNSKFEVWVKMNADKDLLTFCSKYLDKQTGFLDIPFKLIGADQVMPVPFTIRTRMTINTVQITPGKINFGKLYEGTASRMALTCENLSELPQEILFYPLPKEISVELDLIPIKLLPKEKFQTNLIYRSTKIPGVNSRKDEGYLKCKIITGTIATKDIKIPYSCDIHKCPLEFSAMKIDIPATQVDEVFQSTLQIKNSTNKAILFEFFLPKFEICGLKLSPMVQKIQSEESVEIHLEFFSFFKKLTAFTLDELAQKYDNDPNFNFQLRMKIKREQQEEERKKNENQNQTDDENTNKNNKKQTNTQKESKKDNNKKLSKAQLQAQEEEQKRLEELEKQKEEQQILKKQQVEQNFNMEEELAKLGGKLLEFNKEQPNHNQQYTWLIPCYFKHTDMPDASKFLTFIEINTVTVNKSLLLDKTIIDFGEIAVGIREIKELLITNNSDQIADIRTELLPLFSGFSVINALRPINPFKTRNIVVQFQPHEDKPFEEILKIKCKTTCVSAKLIGKGVRPEVKLIPENGLLNIGGVILGEKAEKTFKVLNVSNFSIKFKVTSISHGIYNKNGSKVFSFIPSEVQIEAHKEIEIKLIFQPDRISEQFFELVSIDVPNQKDEKKLFIYGSCYPRQSYITHYKPILQLPQSNSLPAKIESAFDQLKILDEETIFSPKNTRILLEFTKPKIKEVNVFQTSNNDKQEEIEGENNNNNEDNNNEETMFLRKLIIGNSKIYSDPKLEKPCNYEVIMPKDDKNNYFLCDNPKGTVTAGNEAILLFRLKPPQMDNLISNIEALQGLGQWREIKAELKLSGGYLNQGQTDLWQFDVILRAYINQI</sequence>
<dbReference type="GeneID" id="14909210"/>
<dbReference type="RefSeq" id="XP_004037024.1">
    <property type="nucleotide sequence ID" value="XM_004036976.1"/>
</dbReference>
<keyword evidence="5" id="KW-1185">Reference proteome</keyword>
<dbReference type="InterPro" id="IPR056310">
    <property type="entry name" value="Ig-CFAP74_4th"/>
</dbReference>